<comment type="subcellular location">
    <subcellularLocation>
        <location evidence="1">Membrane</location>
        <topology evidence="1">Multi-pass membrane protein</topology>
    </subcellularLocation>
</comment>
<protein>
    <submittedName>
        <fullName evidence="7">DMT family transporter: phosphate/phosphoenolpyruvate DMT</fullName>
    </submittedName>
</protein>
<keyword evidence="8" id="KW-1185">Reference proteome</keyword>
<dbReference type="Gramene" id="ABO94572">
    <property type="protein sequence ID" value="ABO94572"/>
    <property type="gene ID" value="OSTLU_36385"/>
</dbReference>
<dbReference type="eggNOG" id="KOG1441">
    <property type="taxonomic scope" value="Eukaryota"/>
</dbReference>
<accession>A4RSA8</accession>
<dbReference type="GeneID" id="5000478"/>
<evidence type="ECO:0000256" key="4">
    <source>
        <dbReference type="ARBA" id="ARBA00023136"/>
    </source>
</evidence>
<sequence>MSIAASSSRLSTADAMKWASNFVSSVAIVMVNKQLMGASGLAFQYATTLCGMHFLCTMSVRWCRPRGAAAARAEAAKGGRELPQKKLLAFVAVASTSIISLNLSLMLNHVGFYQLAKLLQIPAVCLIEVAFFGRKVSWALARAIGVVMFGVGIATLQETTMNFWGTIVAAIAVLSTSAQQILVSRLQSEYSISSNDLLGRTAPLMALAMLTVGPFLDQILTGSFITDYYWTGESVMFLSASCLLAIWVNISQYMCIGTFSALSFQVIGHVKTVFIFFFGWLLFDIPVTWNNVIGGLVAIAGISYYSHIASLEKENAAQTRRPSV</sequence>
<dbReference type="InterPro" id="IPR004853">
    <property type="entry name" value="Sugar_P_trans_dom"/>
</dbReference>
<feature type="transmembrane region" description="Helical" evidence="5">
    <location>
        <begin position="228"/>
        <end position="250"/>
    </location>
</feature>
<dbReference type="EMBL" id="CP000582">
    <property type="protein sequence ID" value="ABO94572.1"/>
    <property type="molecule type" value="Genomic_DNA"/>
</dbReference>
<keyword evidence="2 5" id="KW-0812">Transmembrane</keyword>
<feature type="domain" description="Sugar phosphate transporter" evidence="6">
    <location>
        <begin position="22"/>
        <end position="306"/>
    </location>
</feature>
<feature type="transmembrane region" description="Helical" evidence="5">
    <location>
        <begin position="87"/>
        <end position="106"/>
    </location>
</feature>
<dbReference type="OrthoDB" id="5547497at2759"/>
<dbReference type="PANTHER" id="PTHR11132">
    <property type="entry name" value="SOLUTE CARRIER FAMILY 35"/>
    <property type="match status" value="1"/>
</dbReference>
<reference evidence="7 8" key="1">
    <citation type="journal article" date="2007" name="Proc. Natl. Acad. Sci. U.S.A.">
        <title>The tiny eukaryote Ostreococcus provides genomic insights into the paradox of plankton speciation.</title>
        <authorList>
            <person name="Palenik B."/>
            <person name="Grimwood J."/>
            <person name="Aerts A."/>
            <person name="Rouze P."/>
            <person name="Salamov A."/>
            <person name="Putnam N."/>
            <person name="Dupont C."/>
            <person name="Jorgensen R."/>
            <person name="Derelle E."/>
            <person name="Rombauts S."/>
            <person name="Zhou K."/>
            <person name="Otillar R."/>
            <person name="Merchant S.S."/>
            <person name="Podell S."/>
            <person name="Gaasterland T."/>
            <person name="Napoli C."/>
            <person name="Gendler K."/>
            <person name="Manuell A."/>
            <person name="Tai V."/>
            <person name="Vallon O."/>
            <person name="Piganeau G."/>
            <person name="Jancek S."/>
            <person name="Heijde M."/>
            <person name="Jabbari K."/>
            <person name="Bowler C."/>
            <person name="Lohr M."/>
            <person name="Robbens S."/>
            <person name="Werner G."/>
            <person name="Dubchak I."/>
            <person name="Pazour G.J."/>
            <person name="Ren Q."/>
            <person name="Paulsen I."/>
            <person name="Delwiche C."/>
            <person name="Schmutz J."/>
            <person name="Rokhsar D."/>
            <person name="Van de Peer Y."/>
            <person name="Moreau H."/>
            <person name="Grigoriev I.V."/>
        </authorList>
    </citation>
    <scope>NUCLEOTIDE SEQUENCE [LARGE SCALE GENOMIC DNA]</scope>
    <source>
        <strain evidence="7 8">CCE9901</strain>
    </source>
</reference>
<dbReference type="KEGG" id="olu:OSTLU_36385"/>
<name>A4RSA8_OSTLU</name>
<feature type="transmembrane region" description="Helical" evidence="5">
    <location>
        <begin position="163"/>
        <end position="185"/>
    </location>
</feature>
<proteinExistence type="predicted"/>
<evidence type="ECO:0000259" key="6">
    <source>
        <dbReference type="Pfam" id="PF03151"/>
    </source>
</evidence>
<feature type="transmembrane region" description="Helical" evidence="5">
    <location>
        <begin position="289"/>
        <end position="311"/>
    </location>
</feature>
<feature type="transmembrane region" description="Helical" evidence="5">
    <location>
        <begin position="197"/>
        <end position="216"/>
    </location>
</feature>
<dbReference type="HOGENOM" id="CLU_048347_2_0_1"/>
<evidence type="ECO:0000256" key="2">
    <source>
        <dbReference type="ARBA" id="ARBA00022692"/>
    </source>
</evidence>
<feature type="transmembrane region" description="Helical" evidence="5">
    <location>
        <begin position="262"/>
        <end position="283"/>
    </location>
</feature>
<dbReference type="InterPro" id="IPR050186">
    <property type="entry name" value="TPT_transporter"/>
</dbReference>
<keyword evidence="4 5" id="KW-0472">Membrane</keyword>
<dbReference type="AlphaFoldDB" id="A4RSA8"/>
<keyword evidence="3 5" id="KW-1133">Transmembrane helix</keyword>
<feature type="transmembrane region" description="Helical" evidence="5">
    <location>
        <begin position="112"/>
        <end position="132"/>
    </location>
</feature>
<dbReference type="OMA" id="CMMEWII"/>
<organism evidence="7 8">
    <name type="scientific">Ostreococcus lucimarinus (strain CCE9901)</name>
    <dbReference type="NCBI Taxonomy" id="436017"/>
    <lineage>
        <taxon>Eukaryota</taxon>
        <taxon>Viridiplantae</taxon>
        <taxon>Chlorophyta</taxon>
        <taxon>Mamiellophyceae</taxon>
        <taxon>Mamiellales</taxon>
        <taxon>Bathycoccaceae</taxon>
        <taxon>Ostreococcus</taxon>
    </lineage>
</organism>
<evidence type="ECO:0000313" key="7">
    <source>
        <dbReference type="EMBL" id="ABO94572.1"/>
    </source>
</evidence>
<dbReference type="GO" id="GO:0016020">
    <property type="term" value="C:membrane"/>
    <property type="evidence" value="ECO:0007669"/>
    <property type="project" value="UniProtKB-SubCell"/>
</dbReference>
<evidence type="ECO:0000313" key="8">
    <source>
        <dbReference type="Proteomes" id="UP000001568"/>
    </source>
</evidence>
<evidence type="ECO:0000256" key="5">
    <source>
        <dbReference type="SAM" id="Phobius"/>
    </source>
</evidence>
<dbReference type="Pfam" id="PF03151">
    <property type="entry name" value="TPT"/>
    <property type="match status" value="1"/>
</dbReference>
<dbReference type="Proteomes" id="UP000001568">
    <property type="component" value="Chromosome 2"/>
</dbReference>
<feature type="transmembrane region" description="Helical" evidence="5">
    <location>
        <begin position="139"/>
        <end position="157"/>
    </location>
</feature>
<evidence type="ECO:0000256" key="3">
    <source>
        <dbReference type="ARBA" id="ARBA00022989"/>
    </source>
</evidence>
<dbReference type="RefSeq" id="XP_001416279.1">
    <property type="nucleotide sequence ID" value="XM_001416242.1"/>
</dbReference>
<keyword evidence="7" id="KW-0670">Pyruvate</keyword>
<evidence type="ECO:0000256" key="1">
    <source>
        <dbReference type="ARBA" id="ARBA00004141"/>
    </source>
</evidence>
<gene>
    <name evidence="7" type="ORF">OSTLU_36385</name>
</gene>